<evidence type="ECO:0000256" key="7">
    <source>
        <dbReference type="ARBA" id="ARBA00044356"/>
    </source>
</evidence>
<dbReference type="RefSeq" id="XP_014467396.1">
    <property type="nucleotide sequence ID" value="XM_014611910.1"/>
</dbReference>
<dbReference type="KEGG" id="dqu:106740652"/>
<dbReference type="InterPro" id="IPR037171">
    <property type="entry name" value="NagB/RpiA_transferase-like"/>
</dbReference>
<keyword evidence="5" id="KW-0648">Protein biosynthesis</keyword>
<feature type="compositionally biased region" description="Basic residues" evidence="10">
    <location>
        <begin position="145"/>
        <end position="159"/>
    </location>
</feature>
<feature type="compositionally biased region" description="Polar residues" evidence="10">
    <location>
        <begin position="256"/>
        <end position="271"/>
    </location>
</feature>
<gene>
    <name evidence="12 13 14 15" type="primary">LOC106740652</name>
</gene>
<evidence type="ECO:0000256" key="1">
    <source>
        <dbReference type="ARBA" id="ARBA00004514"/>
    </source>
</evidence>
<feature type="region of interest" description="Disordered" evidence="10">
    <location>
        <begin position="1"/>
        <end position="361"/>
    </location>
</feature>
<feature type="compositionally biased region" description="Polar residues" evidence="10">
    <location>
        <begin position="101"/>
        <end position="132"/>
    </location>
</feature>
<sequence>MNVSISLAANTAEGTFHSPLKTREEMSVKQNAVKKNSEMNSSKAAELGCSNDGVKNEASSRQKNPMKSPGKGGRKSSGRSAETANSRRTDVAADSQSSQSAKNTGENSVQNDATSKNAKSSGPAQKPVSTSEKAAEKSAPEKTGKQMKARARKRTKAKGNKAAAGIASSDNNAGPSMADGTSPGKSVEMSVLEDAPGDSKKPHVVSDARCSQSERETEPRRKAKENSGPTTISEGLNSCSQESASSKTADGESSLPGETNVASDSRSSQSPRGKAISPSEEVSKAPSREPSSKTTADDKSSLPEKTREEVKAEREAKKAAKAAAKAKAKSKKTEEAASQVVEDKPASEPPSAEQISTKSATVEHVVADAQSSWKTDIAATSLQALQVAKKTEESSASSATRRGPNAQAVSVEFSTVSRQGSATSDGKSEDKSKAELRAERRAKQEAQRAAKQQQQAPTQQQQSSSKSEDARSREATTSAKPRTAQAAETAKKVNARKDNEHEVNLFKHLYNEREHSLAHVPKTSDIHPAIIGLGAEYSRRMIVGSNARCLALLTAVKEVIRDFVKPEQADFTRSLEVYLRDIVAYLHNCRPVAVSMQNAIRHLKWHMTNFPVTVSTDEAKTMLTNIIDIYKKEQIQLAGEAISITIQTKISNGNIILIYGFSSLICNILMDAHAAGTQFRVIVVDGRPWLEGREQLRRLVKHGIKCSYMFINAVSFIMPEVSKVFLGAHAILANGAVMSRIGTSQIALIAKAFNVPVLVACETHKTCGRVQTDSIVYNELGDADDLVNSHIYSNSRKSLLTNWRARKSLNLLNIIYDVTPADLITAVVTELAILPCTSVPVILRIKPSEF</sequence>
<dbReference type="GO" id="GO:0003743">
    <property type="term" value="F:translation initiation factor activity"/>
    <property type="evidence" value="ECO:0007669"/>
    <property type="project" value="UniProtKB-KW"/>
</dbReference>
<evidence type="ECO:0000313" key="13">
    <source>
        <dbReference type="RefSeq" id="XP_014467394.1"/>
    </source>
</evidence>
<dbReference type="Gene3D" id="3.40.50.10470">
    <property type="entry name" value="Translation initiation factor eif-2b, domain 2"/>
    <property type="match status" value="1"/>
</dbReference>
<feature type="compositionally biased region" description="Basic and acidic residues" evidence="10">
    <location>
        <begin position="331"/>
        <end position="346"/>
    </location>
</feature>
<comment type="subunit">
    <text evidence="8">Component of the translation initiation factor 2B (eIF2B) complex which is a heterodecamer of two sets of five different subunits: alpha, beta, gamma, delta and epsilon. Subunits alpha, beta and delta comprise a regulatory subcomplex and subunits epsilon and gamma comprise a catalytic subcomplex. Within the complex, the hexameric regulatory complex resides at the center, with the two heterodimeric catalytic subcomplexes bound on opposite sides.</text>
</comment>
<evidence type="ECO:0000256" key="9">
    <source>
        <dbReference type="RuleBase" id="RU003814"/>
    </source>
</evidence>
<evidence type="ECO:0000313" key="12">
    <source>
        <dbReference type="RefSeq" id="XP_014467393.1"/>
    </source>
</evidence>
<dbReference type="Pfam" id="PF01008">
    <property type="entry name" value="IF-2B"/>
    <property type="match status" value="1"/>
</dbReference>
<feature type="region of interest" description="Disordered" evidence="10">
    <location>
        <begin position="386"/>
        <end position="498"/>
    </location>
</feature>
<dbReference type="RefSeq" id="XP_014467394.1">
    <property type="nucleotide sequence ID" value="XM_014611908.1"/>
</dbReference>
<feature type="compositionally biased region" description="Basic and acidic residues" evidence="10">
    <location>
        <begin position="133"/>
        <end position="144"/>
    </location>
</feature>
<evidence type="ECO:0000256" key="8">
    <source>
        <dbReference type="ARBA" id="ARBA00046432"/>
    </source>
</evidence>
<evidence type="ECO:0000256" key="10">
    <source>
        <dbReference type="SAM" id="MobiDB-lite"/>
    </source>
</evidence>
<dbReference type="OrthoDB" id="10254737at2759"/>
<proteinExistence type="inferred from homology"/>
<evidence type="ECO:0000256" key="5">
    <source>
        <dbReference type="ARBA" id="ARBA00022917"/>
    </source>
</evidence>
<evidence type="ECO:0000256" key="6">
    <source>
        <dbReference type="ARBA" id="ARBA00044147"/>
    </source>
</evidence>
<evidence type="ECO:0000313" key="11">
    <source>
        <dbReference type="Proteomes" id="UP000515204"/>
    </source>
</evidence>
<name>A0A6P3WMR3_DINQU</name>
<dbReference type="GeneID" id="106740652"/>
<feature type="compositionally biased region" description="Polar residues" evidence="10">
    <location>
        <begin position="412"/>
        <end position="425"/>
    </location>
</feature>
<organism evidence="11 12">
    <name type="scientific">Dinoponera quadriceps</name>
    <name type="common">South American ant</name>
    <dbReference type="NCBI Taxonomy" id="609295"/>
    <lineage>
        <taxon>Eukaryota</taxon>
        <taxon>Metazoa</taxon>
        <taxon>Ecdysozoa</taxon>
        <taxon>Arthropoda</taxon>
        <taxon>Hexapoda</taxon>
        <taxon>Insecta</taxon>
        <taxon>Pterygota</taxon>
        <taxon>Neoptera</taxon>
        <taxon>Endopterygota</taxon>
        <taxon>Hymenoptera</taxon>
        <taxon>Apocrita</taxon>
        <taxon>Aculeata</taxon>
        <taxon>Formicoidea</taxon>
        <taxon>Formicidae</taxon>
        <taxon>Ponerinae</taxon>
        <taxon>Ponerini</taxon>
        <taxon>Dinoponera</taxon>
    </lineage>
</organism>
<dbReference type="InterPro" id="IPR000649">
    <property type="entry name" value="IF-2B-related"/>
</dbReference>
<dbReference type="Proteomes" id="UP000515204">
    <property type="component" value="Unplaced"/>
</dbReference>
<dbReference type="InterPro" id="IPR042529">
    <property type="entry name" value="IF_2B-like_C"/>
</dbReference>
<feature type="compositionally biased region" description="Basic and acidic residues" evidence="10">
    <location>
        <begin position="197"/>
        <end position="220"/>
    </location>
</feature>
<feature type="compositionally biased region" description="Low complexity" evidence="10">
    <location>
        <begin position="449"/>
        <end position="465"/>
    </location>
</feature>
<feature type="compositionally biased region" description="Polar residues" evidence="10">
    <location>
        <begin position="1"/>
        <end position="13"/>
    </location>
</feature>
<dbReference type="SUPFAM" id="SSF100950">
    <property type="entry name" value="NagB/RpiA/CoA transferase-like"/>
    <property type="match status" value="1"/>
</dbReference>
<keyword evidence="4 12" id="KW-0396">Initiation factor</keyword>
<reference evidence="12 13" key="1">
    <citation type="submission" date="2025-04" db="UniProtKB">
        <authorList>
            <consortium name="RefSeq"/>
        </authorList>
    </citation>
    <scope>IDENTIFICATION</scope>
</reference>
<accession>A0A6P3WMR3</accession>
<evidence type="ECO:0000256" key="4">
    <source>
        <dbReference type="ARBA" id="ARBA00022540"/>
    </source>
</evidence>
<keyword evidence="11" id="KW-1185">Reference proteome</keyword>
<dbReference type="AlphaFoldDB" id="A0A6P3WMR3"/>
<feature type="compositionally biased region" description="Basic and acidic residues" evidence="10">
    <location>
        <begin position="426"/>
        <end position="448"/>
    </location>
</feature>
<feature type="compositionally biased region" description="Basic and acidic residues" evidence="10">
    <location>
        <begin position="281"/>
        <end position="318"/>
    </location>
</feature>
<feature type="compositionally biased region" description="Polar residues" evidence="10">
    <location>
        <begin position="227"/>
        <end position="248"/>
    </location>
</feature>
<keyword evidence="3" id="KW-0963">Cytoplasm</keyword>
<comment type="subcellular location">
    <subcellularLocation>
        <location evidence="1">Cytoplasm</location>
        <location evidence="1">Cytosol</location>
    </subcellularLocation>
</comment>
<dbReference type="RefSeq" id="XP_014467395.1">
    <property type="nucleotide sequence ID" value="XM_014611909.1"/>
</dbReference>
<dbReference type="PANTHER" id="PTHR10233:SF14">
    <property type="entry name" value="TRANSLATION INITIATION FACTOR EIF-2B SUBUNIT DELTA"/>
    <property type="match status" value="1"/>
</dbReference>
<comment type="similarity">
    <text evidence="2 9">Belongs to the eIF-2B alpha/beta/delta subunits family.</text>
</comment>
<dbReference type="GO" id="GO:0005829">
    <property type="term" value="C:cytosol"/>
    <property type="evidence" value="ECO:0007669"/>
    <property type="project" value="UniProtKB-SubCell"/>
</dbReference>
<feature type="compositionally biased region" description="Polar residues" evidence="10">
    <location>
        <begin position="28"/>
        <end position="43"/>
    </location>
</feature>
<evidence type="ECO:0000313" key="14">
    <source>
        <dbReference type="RefSeq" id="XP_014467395.1"/>
    </source>
</evidence>
<evidence type="ECO:0000256" key="3">
    <source>
        <dbReference type="ARBA" id="ARBA00022490"/>
    </source>
</evidence>
<dbReference type="CTD" id="37706"/>
<protein>
    <recommendedName>
        <fullName evidence="6">Translation initiation factor eIF2B subunit delta</fullName>
    </recommendedName>
    <alternativeName>
        <fullName evidence="7">eIF2B GDP-GTP exchange factor subunit delta</fullName>
    </alternativeName>
</protein>
<evidence type="ECO:0000256" key="2">
    <source>
        <dbReference type="ARBA" id="ARBA00007251"/>
    </source>
</evidence>
<dbReference type="PANTHER" id="PTHR10233">
    <property type="entry name" value="TRANSLATION INITIATION FACTOR EIF-2B"/>
    <property type="match status" value="1"/>
</dbReference>
<evidence type="ECO:0000313" key="15">
    <source>
        <dbReference type="RefSeq" id="XP_014467396.1"/>
    </source>
</evidence>
<feature type="compositionally biased region" description="Basic and acidic residues" evidence="10">
    <location>
        <begin position="489"/>
        <end position="498"/>
    </location>
</feature>
<dbReference type="RefSeq" id="XP_014467393.1">
    <property type="nucleotide sequence ID" value="XM_014611907.1"/>
</dbReference>